<protein>
    <submittedName>
        <fullName evidence="2">Lactonase family protein</fullName>
    </submittedName>
</protein>
<dbReference type="SUPFAM" id="SSF51004">
    <property type="entry name" value="C-terminal (heme d1) domain of cytochrome cd1-nitrite reductase"/>
    <property type="match status" value="1"/>
</dbReference>
<feature type="non-terminal residue" evidence="2">
    <location>
        <position position="139"/>
    </location>
</feature>
<comment type="similarity">
    <text evidence="1">Belongs to the cycloisomerase 2 family.</text>
</comment>
<comment type="caution">
    <text evidence="2">The sequence shown here is derived from an EMBL/GenBank/DDBJ whole genome shotgun (WGS) entry which is preliminary data.</text>
</comment>
<dbReference type="InterPro" id="IPR019405">
    <property type="entry name" value="Lactonase_7-beta_prop"/>
</dbReference>
<dbReference type="PANTHER" id="PTHR30344:SF1">
    <property type="entry name" value="6-PHOSPHOGLUCONOLACTONASE"/>
    <property type="match status" value="1"/>
</dbReference>
<name>A0ABS7C8H9_9BACL</name>
<evidence type="ECO:0000313" key="3">
    <source>
        <dbReference type="Proteomes" id="UP001519887"/>
    </source>
</evidence>
<dbReference type="Pfam" id="PF10282">
    <property type="entry name" value="Lactonase"/>
    <property type="match status" value="1"/>
</dbReference>
<dbReference type="Proteomes" id="UP001519887">
    <property type="component" value="Unassembled WGS sequence"/>
</dbReference>
<evidence type="ECO:0000256" key="1">
    <source>
        <dbReference type="ARBA" id="ARBA00005564"/>
    </source>
</evidence>
<organism evidence="2 3">
    <name type="scientific">Paenibacillus sepulcri</name>
    <dbReference type="NCBI Taxonomy" id="359917"/>
    <lineage>
        <taxon>Bacteria</taxon>
        <taxon>Bacillati</taxon>
        <taxon>Bacillota</taxon>
        <taxon>Bacilli</taxon>
        <taxon>Bacillales</taxon>
        <taxon>Paenibacillaceae</taxon>
        <taxon>Paenibacillus</taxon>
    </lineage>
</organism>
<dbReference type="Gene3D" id="2.130.10.10">
    <property type="entry name" value="YVTN repeat-like/Quinoprotein amine dehydrogenase"/>
    <property type="match status" value="1"/>
</dbReference>
<evidence type="ECO:0000313" key="2">
    <source>
        <dbReference type="EMBL" id="MBW7457237.1"/>
    </source>
</evidence>
<dbReference type="InterPro" id="IPR015943">
    <property type="entry name" value="WD40/YVTN_repeat-like_dom_sf"/>
</dbReference>
<gene>
    <name evidence="2" type="ORF">K0U00_24660</name>
</gene>
<dbReference type="InterPro" id="IPR050282">
    <property type="entry name" value="Cycloisomerase_2"/>
</dbReference>
<keyword evidence="3" id="KW-1185">Reference proteome</keyword>
<proteinExistence type="inferred from homology"/>
<dbReference type="InterPro" id="IPR011048">
    <property type="entry name" value="Haem_d1_sf"/>
</dbReference>
<dbReference type="EMBL" id="JAHZIK010000791">
    <property type="protein sequence ID" value="MBW7457237.1"/>
    <property type="molecule type" value="Genomic_DNA"/>
</dbReference>
<reference evidence="2 3" key="1">
    <citation type="submission" date="2021-07" db="EMBL/GenBank/DDBJ databases">
        <title>Paenibacillus radiodurans sp. nov., isolated from the southeastern edge of Tengger Desert.</title>
        <authorList>
            <person name="Zhang G."/>
        </authorList>
    </citation>
    <scope>NUCLEOTIDE SEQUENCE [LARGE SCALE GENOMIC DNA]</scope>
    <source>
        <strain evidence="2 3">CCM 7311</strain>
    </source>
</reference>
<accession>A0ABS7C8H9</accession>
<sequence length="139" mass="14731">MSQSLYIFAGSYAEPENSGVYVYRFAENTGSLTLAYEYQGLKNPTFLNVDAAKHRLYAISEGTDAAGKKIGEAAAFAIDAATGALNLLNKAATVEAPTCHIQRDPSGKYLIVASYHGGMIGLVELTAEGHVGKLADVKQ</sequence>
<dbReference type="PANTHER" id="PTHR30344">
    <property type="entry name" value="6-PHOSPHOGLUCONOLACTONASE-RELATED"/>
    <property type="match status" value="1"/>
</dbReference>